<dbReference type="Proteomes" id="UP000308600">
    <property type="component" value="Unassembled WGS sequence"/>
</dbReference>
<proteinExistence type="predicted"/>
<reference evidence="1 2" key="1">
    <citation type="journal article" date="2019" name="Nat. Ecol. Evol.">
        <title>Megaphylogeny resolves global patterns of mushroom evolution.</title>
        <authorList>
            <person name="Varga T."/>
            <person name="Krizsan K."/>
            <person name="Foldi C."/>
            <person name="Dima B."/>
            <person name="Sanchez-Garcia M."/>
            <person name="Sanchez-Ramirez S."/>
            <person name="Szollosi G.J."/>
            <person name="Szarkandi J.G."/>
            <person name="Papp V."/>
            <person name="Albert L."/>
            <person name="Andreopoulos W."/>
            <person name="Angelini C."/>
            <person name="Antonin V."/>
            <person name="Barry K.W."/>
            <person name="Bougher N.L."/>
            <person name="Buchanan P."/>
            <person name="Buyck B."/>
            <person name="Bense V."/>
            <person name="Catcheside P."/>
            <person name="Chovatia M."/>
            <person name="Cooper J."/>
            <person name="Damon W."/>
            <person name="Desjardin D."/>
            <person name="Finy P."/>
            <person name="Geml J."/>
            <person name="Haridas S."/>
            <person name="Hughes K."/>
            <person name="Justo A."/>
            <person name="Karasinski D."/>
            <person name="Kautmanova I."/>
            <person name="Kiss B."/>
            <person name="Kocsube S."/>
            <person name="Kotiranta H."/>
            <person name="LaButti K.M."/>
            <person name="Lechner B.E."/>
            <person name="Liimatainen K."/>
            <person name="Lipzen A."/>
            <person name="Lukacs Z."/>
            <person name="Mihaltcheva S."/>
            <person name="Morgado L.N."/>
            <person name="Niskanen T."/>
            <person name="Noordeloos M.E."/>
            <person name="Ohm R.A."/>
            <person name="Ortiz-Santana B."/>
            <person name="Ovrebo C."/>
            <person name="Racz N."/>
            <person name="Riley R."/>
            <person name="Savchenko A."/>
            <person name="Shiryaev A."/>
            <person name="Soop K."/>
            <person name="Spirin V."/>
            <person name="Szebenyi C."/>
            <person name="Tomsovsky M."/>
            <person name="Tulloss R.E."/>
            <person name="Uehling J."/>
            <person name="Grigoriev I.V."/>
            <person name="Vagvolgyi C."/>
            <person name="Papp T."/>
            <person name="Martin F.M."/>
            <person name="Miettinen O."/>
            <person name="Hibbett D.S."/>
            <person name="Nagy L.G."/>
        </authorList>
    </citation>
    <scope>NUCLEOTIDE SEQUENCE [LARGE SCALE GENOMIC DNA]</scope>
    <source>
        <strain evidence="1 2">NL-1719</strain>
    </source>
</reference>
<organism evidence="1 2">
    <name type="scientific">Pluteus cervinus</name>
    <dbReference type="NCBI Taxonomy" id="181527"/>
    <lineage>
        <taxon>Eukaryota</taxon>
        <taxon>Fungi</taxon>
        <taxon>Dikarya</taxon>
        <taxon>Basidiomycota</taxon>
        <taxon>Agaricomycotina</taxon>
        <taxon>Agaricomycetes</taxon>
        <taxon>Agaricomycetidae</taxon>
        <taxon>Agaricales</taxon>
        <taxon>Pluteineae</taxon>
        <taxon>Pluteaceae</taxon>
        <taxon>Pluteus</taxon>
    </lineage>
</organism>
<gene>
    <name evidence="1" type="ORF">BDN72DRAFT_830806</name>
</gene>
<name>A0ACD3BF69_9AGAR</name>
<evidence type="ECO:0000313" key="2">
    <source>
        <dbReference type="Proteomes" id="UP000308600"/>
    </source>
</evidence>
<dbReference type="EMBL" id="ML208260">
    <property type="protein sequence ID" value="TFK76257.1"/>
    <property type="molecule type" value="Genomic_DNA"/>
</dbReference>
<sequence>MGLVRYGRGCIYASCQGVFVRVQVTRPAIREYVIEYGGNAVYGRRRAHGSSTTHWAGGQVGDVVITRRVYSRLQLV</sequence>
<evidence type="ECO:0000313" key="1">
    <source>
        <dbReference type="EMBL" id="TFK76257.1"/>
    </source>
</evidence>
<keyword evidence="2" id="KW-1185">Reference proteome</keyword>
<protein>
    <submittedName>
        <fullName evidence="1">Uncharacterized protein</fullName>
    </submittedName>
</protein>
<accession>A0ACD3BF69</accession>